<keyword evidence="1" id="KW-0472">Membrane</keyword>
<sequence>MTSHSLFEYVDRDTLLEPGWEKNATYLWGTPIRPLGELGTIDYVLQAQDNLQDMRMRARGVFIQTATICVVGYVFLRNCIISVQITRRRPYVLSHWCCVVQAASGIGYTICAILLIVPGGLSCRQALWYACTTISLSSLCVSVTLLQRAYLAHGRSRRLLVLGISFILPQPIAAYIMWTSPISMAPSIGCILLYPYYFPWVKFALDAPINILLSVAFIMVVHKQYQRFGSAAWAQLVRNGTQTMCAIVLANFICMFSVAFEVFGLFSEMFLAFDWIIASTLLVRYCDSRKALSTESTFLSNSRKTGKISLLITETDLEHAHTSAAMTLKRYHGGRYTIIQE</sequence>
<keyword evidence="1" id="KW-1133">Transmembrane helix</keyword>
<dbReference type="AlphaFoldDB" id="A0A4V1IWP8"/>
<evidence type="ECO:0000313" key="2">
    <source>
        <dbReference type="EMBL" id="RKP08309.1"/>
    </source>
</evidence>
<protein>
    <submittedName>
        <fullName evidence="2">Uncharacterized protein</fullName>
    </submittedName>
</protein>
<keyword evidence="3" id="KW-1185">Reference proteome</keyword>
<feature type="transmembrane region" description="Helical" evidence="1">
    <location>
        <begin position="243"/>
        <end position="263"/>
    </location>
</feature>
<dbReference type="Proteomes" id="UP000271241">
    <property type="component" value="Unassembled WGS sequence"/>
</dbReference>
<feature type="transmembrane region" description="Helical" evidence="1">
    <location>
        <begin position="92"/>
        <end position="121"/>
    </location>
</feature>
<reference evidence="3" key="1">
    <citation type="journal article" date="2018" name="Nat. Microbiol.">
        <title>Leveraging single-cell genomics to expand the fungal tree of life.</title>
        <authorList>
            <person name="Ahrendt S.R."/>
            <person name="Quandt C.A."/>
            <person name="Ciobanu D."/>
            <person name="Clum A."/>
            <person name="Salamov A."/>
            <person name="Andreopoulos B."/>
            <person name="Cheng J.F."/>
            <person name="Woyke T."/>
            <person name="Pelin A."/>
            <person name="Henrissat B."/>
            <person name="Reynolds N.K."/>
            <person name="Benny G.L."/>
            <person name="Smith M.E."/>
            <person name="James T.Y."/>
            <person name="Grigoriev I.V."/>
        </authorList>
    </citation>
    <scope>NUCLEOTIDE SEQUENCE [LARGE SCALE GENOMIC DNA]</scope>
    <source>
        <strain evidence="3">RSA 1356</strain>
    </source>
</reference>
<organism evidence="2 3">
    <name type="scientific">Thamnocephalis sphaerospora</name>
    <dbReference type="NCBI Taxonomy" id="78915"/>
    <lineage>
        <taxon>Eukaryota</taxon>
        <taxon>Fungi</taxon>
        <taxon>Fungi incertae sedis</taxon>
        <taxon>Zoopagomycota</taxon>
        <taxon>Zoopagomycotina</taxon>
        <taxon>Zoopagomycetes</taxon>
        <taxon>Zoopagales</taxon>
        <taxon>Sigmoideomycetaceae</taxon>
        <taxon>Thamnocephalis</taxon>
    </lineage>
</organism>
<accession>A0A4V1IWP8</accession>
<keyword evidence="1" id="KW-0812">Transmembrane</keyword>
<name>A0A4V1IWP8_9FUNG</name>
<feature type="transmembrane region" description="Helical" evidence="1">
    <location>
        <begin position="198"/>
        <end position="222"/>
    </location>
</feature>
<gene>
    <name evidence="2" type="ORF">THASP1DRAFT_29883</name>
</gene>
<feature type="transmembrane region" description="Helical" evidence="1">
    <location>
        <begin position="127"/>
        <end position="147"/>
    </location>
</feature>
<feature type="transmembrane region" description="Helical" evidence="1">
    <location>
        <begin position="159"/>
        <end position="178"/>
    </location>
</feature>
<dbReference type="EMBL" id="KZ992615">
    <property type="protein sequence ID" value="RKP08309.1"/>
    <property type="molecule type" value="Genomic_DNA"/>
</dbReference>
<feature type="transmembrane region" description="Helical" evidence="1">
    <location>
        <begin position="61"/>
        <end position="80"/>
    </location>
</feature>
<proteinExistence type="predicted"/>
<evidence type="ECO:0000313" key="3">
    <source>
        <dbReference type="Proteomes" id="UP000271241"/>
    </source>
</evidence>
<evidence type="ECO:0000256" key="1">
    <source>
        <dbReference type="SAM" id="Phobius"/>
    </source>
</evidence>